<gene>
    <name evidence="1" type="ORF">D8771_16215</name>
</gene>
<reference evidence="1 2" key="1">
    <citation type="submission" date="2018-10" db="EMBL/GenBank/DDBJ databases">
        <title>Isolation of pseudouridimycin from Streptomyces albus DSM 40763.</title>
        <authorList>
            <person name="Rosenqvist P."/>
            <person name="Metsae-Ketelae M."/>
            <person name="Virta P."/>
        </authorList>
    </citation>
    <scope>NUCLEOTIDE SEQUENCE [LARGE SCALE GENOMIC DNA]</scope>
    <source>
        <strain evidence="1 2">DSM 40763</strain>
    </source>
</reference>
<comment type="caution">
    <text evidence="1">The sequence shown here is derived from an EMBL/GenBank/DDBJ whole genome shotgun (WGS) entry which is preliminary data.</text>
</comment>
<sequence length="79" mass="7463">MSQSAAVSSPACPVTAFRGQGAEGGGLIQAEPAMAGVPEAAVRAGVGSGAEGQEPGGGARFLLADLPVARGFLGPAADA</sequence>
<dbReference type="Proteomes" id="UP000298111">
    <property type="component" value="Unassembled WGS sequence"/>
</dbReference>
<evidence type="ECO:0000313" key="2">
    <source>
        <dbReference type="Proteomes" id="UP000298111"/>
    </source>
</evidence>
<dbReference type="EMBL" id="RCIY01000056">
    <property type="protein sequence ID" value="TGG82924.1"/>
    <property type="molecule type" value="Genomic_DNA"/>
</dbReference>
<evidence type="ECO:0000313" key="1">
    <source>
        <dbReference type="EMBL" id="TGG82924.1"/>
    </source>
</evidence>
<accession>A0A8H1LGJ7</accession>
<organism evidence="1 2">
    <name type="scientific">Streptomyces albus</name>
    <dbReference type="NCBI Taxonomy" id="1888"/>
    <lineage>
        <taxon>Bacteria</taxon>
        <taxon>Bacillati</taxon>
        <taxon>Actinomycetota</taxon>
        <taxon>Actinomycetes</taxon>
        <taxon>Kitasatosporales</taxon>
        <taxon>Streptomycetaceae</taxon>
        <taxon>Streptomyces</taxon>
    </lineage>
</organism>
<name>A0A8H1LGJ7_9ACTN</name>
<protein>
    <submittedName>
        <fullName evidence="1">Uncharacterized protein</fullName>
    </submittedName>
</protein>
<proteinExistence type="predicted"/>
<dbReference type="AlphaFoldDB" id="A0A8H1LGJ7"/>